<dbReference type="Gene3D" id="3.40.50.10190">
    <property type="entry name" value="BRCT domain"/>
    <property type="match status" value="2"/>
</dbReference>
<reference evidence="3" key="1">
    <citation type="journal article" date="2020" name="Nat. Commun.">
        <title>Large-scale genome sequencing of mycorrhizal fungi provides insights into the early evolution of symbiotic traits.</title>
        <authorList>
            <person name="Miyauchi S."/>
            <person name="Kiss E."/>
            <person name="Kuo A."/>
            <person name="Drula E."/>
            <person name="Kohler A."/>
            <person name="Sanchez-Garcia M."/>
            <person name="Morin E."/>
            <person name="Andreopoulos B."/>
            <person name="Barry K.W."/>
            <person name="Bonito G."/>
            <person name="Buee M."/>
            <person name="Carver A."/>
            <person name="Chen C."/>
            <person name="Cichocki N."/>
            <person name="Clum A."/>
            <person name="Culley D."/>
            <person name="Crous P.W."/>
            <person name="Fauchery L."/>
            <person name="Girlanda M."/>
            <person name="Hayes R.D."/>
            <person name="Keri Z."/>
            <person name="LaButti K."/>
            <person name="Lipzen A."/>
            <person name="Lombard V."/>
            <person name="Magnuson J."/>
            <person name="Maillard F."/>
            <person name="Murat C."/>
            <person name="Nolan M."/>
            <person name="Ohm R.A."/>
            <person name="Pangilinan J."/>
            <person name="Pereira M.F."/>
            <person name="Perotto S."/>
            <person name="Peter M."/>
            <person name="Pfister S."/>
            <person name="Riley R."/>
            <person name="Sitrit Y."/>
            <person name="Stielow J.B."/>
            <person name="Szollosi G."/>
            <person name="Zifcakova L."/>
            <person name="Stursova M."/>
            <person name="Spatafora J.W."/>
            <person name="Tedersoo L."/>
            <person name="Vaario L.M."/>
            <person name="Yamada A."/>
            <person name="Yan M."/>
            <person name="Wang P."/>
            <person name="Xu J."/>
            <person name="Bruns T."/>
            <person name="Baldrian P."/>
            <person name="Vilgalys R."/>
            <person name="Dunand C."/>
            <person name="Henrissat B."/>
            <person name="Grigoriev I.V."/>
            <person name="Hibbett D."/>
            <person name="Nagy L.G."/>
            <person name="Martin F.M."/>
        </authorList>
    </citation>
    <scope>NUCLEOTIDE SEQUENCE</scope>
    <source>
        <strain evidence="3">UP504</strain>
    </source>
</reference>
<keyword evidence="4" id="KW-1185">Reference proteome</keyword>
<dbReference type="InterPro" id="IPR036420">
    <property type="entry name" value="BRCT_dom_sf"/>
</dbReference>
<dbReference type="SUPFAM" id="SSF52113">
    <property type="entry name" value="BRCT domain"/>
    <property type="match status" value="2"/>
</dbReference>
<gene>
    <name evidence="3" type="ORF">BS47DRAFT_236282</name>
</gene>
<sequence length="267" mass="29929">MLEAPKDDGDLSLMFTKDGGHGISTRLNFYVQRLQSDIHSWLFKTIKDHGGKVSNEHKSIVPKRGYILIDPGSSRGQDLAAKYPSNPSRPRWVVSWTFVTACLQAKKVLDPAPFAEVKPLFLDPDHNSVLSIYIHSKIRGKDRKALAVRIATHGGIIVNIMKNARVILCPPSDPKQADLRKRYSDPAKIAIEPPSWVTDCIEAGAVSFSHYEVGDSVLVFLRRRRGPAPCRSLRKEPPACRIPRRQLWSSRSKKSFDPGVYQNSHGK</sequence>
<evidence type="ECO:0000313" key="3">
    <source>
        <dbReference type="EMBL" id="KAF9508325.1"/>
    </source>
</evidence>
<dbReference type="PROSITE" id="PS50172">
    <property type="entry name" value="BRCT"/>
    <property type="match status" value="2"/>
</dbReference>
<proteinExistence type="predicted"/>
<feature type="region of interest" description="Disordered" evidence="1">
    <location>
        <begin position="247"/>
        <end position="267"/>
    </location>
</feature>
<dbReference type="EMBL" id="MU129061">
    <property type="protein sequence ID" value="KAF9508325.1"/>
    <property type="molecule type" value="Genomic_DNA"/>
</dbReference>
<feature type="domain" description="BRCT" evidence="2">
    <location>
        <begin position="42"/>
        <end position="116"/>
    </location>
</feature>
<protein>
    <recommendedName>
        <fullName evidence="2">BRCT domain-containing protein</fullName>
    </recommendedName>
</protein>
<dbReference type="OrthoDB" id="435460at2759"/>
<evidence type="ECO:0000256" key="1">
    <source>
        <dbReference type="SAM" id="MobiDB-lite"/>
    </source>
</evidence>
<dbReference type="Proteomes" id="UP000886523">
    <property type="component" value="Unassembled WGS sequence"/>
</dbReference>
<accession>A0A9P6AM14</accession>
<dbReference type="InterPro" id="IPR001357">
    <property type="entry name" value="BRCT_dom"/>
</dbReference>
<comment type="caution">
    <text evidence="3">The sequence shown here is derived from an EMBL/GenBank/DDBJ whole genome shotgun (WGS) entry which is preliminary data.</text>
</comment>
<name>A0A9P6AM14_9AGAM</name>
<evidence type="ECO:0000313" key="4">
    <source>
        <dbReference type="Proteomes" id="UP000886523"/>
    </source>
</evidence>
<dbReference type="AlphaFoldDB" id="A0A9P6AM14"/>
<evidence type="ECO:0000259" key="2">
    <source>
        <dbReference type="PROSITE" id="PS50172"/>
    </source>
</evidence>
<feature type="domain" description="BRCT" evidence="2">
    <location>
        <begin position="130"/>
        <end position="204"/>
    </location>
</feature>
<dbReference type="Pfam" id="PF16589">
    <property type="entry name" value="BRCT_2"/>
    <property type="match status" value="1"/>
</dbReference>
<organism evidence="3 4">
    <name type="scientific">Hydnum rufescens UP504</name>
    <dbReference type="NCBI Taxonomy" id="1448309"/>
    <lineage>
        <taxon>Eukaryota</taxon>
        <taxon>Fungi</taxon>
        <taxon>Dikarya</taxon>
        <taxon>Basidiomycota</taxon>
        <taxon>Agaricomycotina</taxon>
        <taxon>Agaricomycetes</taxon>
        <taxon>Cantharellales</taxon>
        <taxon>Hydnaceae</taxon>
        <taxon>Hydnum</taxon>
    </lineage>
</organism>